<evidence type="ECO:0000313" key="2">
    <source>
        <dbReference type="WBParaSite" id="PDA_v2.g19052.t1"/>
    </source>
</evidence>
<dbReference type="InterPro" id="IPR009003">
    <property type="entry name" value="Peptidase_S1_PA"/>
</dbReference>
<dbReference type="PROSITE" id="PS00135">
    <property type="entry name" value="TRYPSIN_SER"/>
    <property type="match status" value="1"/>
</dbReference>
<dbReference type="WBParaSite" id="PDA_v2.g19052.t1">
    <property type="protein sequence ID" value="PDA_v2.g19052.t1"/>
    <property type="gene ID" value="PDA_v2.g19052"/>
</dbReference>
<name>A0A914PW40_9BILA</name>
<dbReference type="InterPro" id="IPR033116">
    <property type="entry name" value="TRYPSIN_SER"/>
</dbReference>
<organism evidence="1 2">
    <name type="scientific">Panagrolaimus davidi</name>
    <dbReference type="NCBI Taxonomy" id="227884"/>
    <lineage>
        <taxon>Eukaryota</taxon>
        <taxon>Metazoa</taxon>
        <taxon>Ecdysozoa</taxon>
        <taxon>Nematoda</taxon>
        <taxon>Chromadorea</taxon>
        <taxon>Rhabditida</taxon>
        <taxon>Tylenchina</taxon>
        <taxon>Panagrolaimomorpha</taxon>
        <taxon>Panagrolaimoidea</taxon>
        <taxon>Panagrolaimidae</taxon>
        <taxon>Panagrolaimus</taxon>
    </lineage>
</organism>
<dbReference type="SUPFAM" id="SSF50494">
    <property type="entry name" value="Trypsin-like serine proteases"/>
    <property type="match status" value="1"/>
</dbReference>
<proteinExistence type="predicted"/>
<accession>A0A914PW40</accession>
<evidence type="ECO:0000313" key="1">
    <source>
        <dbReference type="Proteomes" id="UP000887578"/>
    </source>
</evidence>
<protein>
    <submittedName>
        <fullName evidence="2">Peptidase S1 domain-containing protein</fullName>
    </submittedName>
</protein>
<reference evidence="2" key="1">
    <citation type="submission" date="2022-11" db="UniProtKB">
        <authorList>
            <consortium name="WormBaseParasite"/>
        </authorList>
    </citation>
    <scope>IDENTIFICATION</scope>
</reference>
<keyword evidence="1" id="KW-1185">Reference proteome</keyword>
<dbReference type="Proteomes" id="UP000887578">
    <property type="component" value="Unplaced"/>
</dbReference>
<dbReference type="AlphaFoldDB" id="A0A914PW40"/>
<dbReference type="InterPro" id="IPR043504">
    <property type="entry name" value="Peptidase_S1_PA_chymotrypsin"/>
</dbReference>
<sequence length="82" mass="8950">MLCIGGAANGVAHGDSGGPIMAIRNSKWYALGELYAGFFESIPSDDLAQITHAWYTKIKPYCDWLAEVTHGEVVCEKNDCNK</sequence>
<dbReference type="Gene3D" id="2.40.10.10">
    <property type="entry name" value="Trypsin-like serine proteases"/>
    <property type="match status" value="1"/>
</dbReference>